<keyword evidence="1" id="KW-1133">Transmembrane helix</keyword>
<sequence>MTVAEPEEAAEAGEPPRAGPVANLVAALLVIAVGVAGLVGSWSLGAGTPAAPGPGTWPLLISLAITGLGIALAVLARRTTDAEAFTGESAKVLVGLLSMAGFVALVGTIGFEIPSVLLALVWLRFLGGETWRLSVVAALGIVVAFYAIFVGALGVPVPHLF</sequence>
<feature type="domain" description="DUF1468" evidence="2">
    <location>
        <begin position="25"/>
        <end position="158"/>
    </location>
</feature>
<dbReference type="Proteomes" id="UP001564626">
    <property type="component" value="Unassembled WGS sequence"/>
</dbReference>
<evidence type="ECO:0000259" key="2">
    <source>
        <dbReference type="Pfam" id="PF07331"/>
    </source>
</evidence>
<keyword evidence="1" id="KW-0812">Transmembrane</keyword>
<name>A0ABV4CAR4_9PSEU</name>
<keyword evidence="4" id="KW-1185">Reference proteome</keyword>
<proteinExistence type="predicted"/>
<protein>
    <submittedName>
        <fullName evidence="3">Tripartite tricarboxylate transporter TctB family protein</fullName>
    </submittedName>
</protein>
<accession>A0ABV4CAR4</accession>
<reference evidence="3 4" key="1">
    <citation type="submission" date="2024-08" db="EMBL/GenBank/DDBJ databases">
        <title>Genome mining of Saccharopolyspora cebuensis PGLac3 from Nigerian medicinal plant.</title>
        <authorList>
            <person name="Ezeobiora C.E."/>
            <person name="Igbokwe N.H."/>
            <person name="Amin D.H."/>
            <person name="Mendie U.E."/>
        </authorList>
    </citation>
    <scope>NUCLEOTIDE SEQUENCE [LARGE SCALE GENOMIC DNA]</scope>
    <source>
        <strain evidence="3 4">PGLac3</strain>
    </source>
</reference>
<comment type="caution">
    <text evidence="3">The sequence shown here is derived from an EMBL/GenBank/DDBJ whole genome shotgun (WGS) entry which is preliminary data.</text>
</comment>
<evidence type="ECO:0000313" key="4">
    <source>
        <dbReference type="Proteomes" id="UP001564626"/>
    </source>
</evidence>
<feature type="transmembrane region" description="Helical" evidence="1">
    <location>
        <begin position="135"/>
        <end position="155"/>
    </location>
</feature>
<feature type="transmembrane region" description="Helical" evidence="1">
    <location>
        <begin position="96"/>
        <end position="123"/>
    </location>
</feature>
<evidence type="ECO:0000256" key="1">
    <source>
        <dbReference type="SAM" id="Phobius"/>
    </source>
</evidence>
<feature type="transmembrane region" description="Helical" evidence="1">
    <location>
        <begin position="24"/>
        <end position="45"/>
    </location>
</feature>
<dbReference type="RefSeq" id="WP_345360953.1">
    <property type="nucleotide sequence ID" value="NZ_BAABII010000005.1"/>
</dbReference>
<feature type="transmembrane region" description="Helical" evidence="1">
    <location>
        <begin position="57"/>
        <end position="76"/>
    </location>
</feature>
<keyword evidence="1" id="KW-0472">Membrane</keyword>
<dbReference type="InterPro" id="IPR009936">
    <property type="entry name" value="DUF1468"/>
</dbReference>
<evidence type="ECO:0000313" key="3">
    <source>
        <dbReference type="EMBL" id="MEY8038207.1"/>
    </source>
</evidence>
<organism evidence="3 4">
    <name type="scientific">Saccharopolyspora cebuensis</name>
    <dbReference type="NCBI Taxonomy" id="418759"/>
    <lineage>
        <taxon>Bacteria</taxon>
        <taxon>Bacillati</taxon>
        <taxon>Actinomycetota</taxon>
        <taxon>Actinomycetes</taxon>
        <taxon>Pseudonocardiales</taxon>
        <taxon>Pseudonocardiaceae</taxon>
        <taxon>Saccharopolyspora</taxon>
    </lineage>
</organism>
<dbReference type="Pfam" id="PF07331">
    <property type="entry name" value="TctB"/>
    <property type="match status" value="1"/>
</dbReference>
<gene>
    <name evidence="3" type="ORF">AB8O55_02250</name>
</gene>
<dbReference type="EMBL" id="JBGEHV010000002">
    <property type="protein sequence ID" value="MEY8038207.1"/>
    <property type="molecule type" value="Genomic_DNA"/>
</dbReference>